<dbReference type="RefSeq" id="WP_011389938.1">
    <property type="nucleotide sequence ID" value="NC_007643.1"/>
</dbReference>
<sequence>MNEAALLDDADRAALETPFVRQLVRQIRAEDTYGAWDGKPDAEVLGPFIVTAEQRREIPIIGDPDPDILWRLEIFYAAVGLTIEKATGRVASPIMKMSHEGFGRMLLTTGKLVVINAYLRDIHRFGFPSLSKLAEKGAKLVAEGLAAIEAFPDAASA</sequence>
<evidence type="ECO:0000313" key="1">
    <source>
        <dbReference type="EMBL" id="ABC23083.1"/>
    </source>
</evidence>
<dbReference type="PhylomeDB" id="Q2RS12"/>
<dbReference type="KEGG" id="rru:Rru_A2283"/>
<dbReference type="NCBIfam" id="TIGR02935">
    <property type="entry name" value="NifX-associated nitrogen fixation protein"/>
    <property type="match status" value="1"/>
</dbReference>
<evidence type="ECO:0008006" key="3">
    <source>
        <dbReference type="Google" id="ProtNLM"/>
    </source>
</evidence>
<proteinExistence type="predicted"/>
<dbReference type="Proteomes" id="UP000001929">
    <property type="component" value="Chromosome"/>
</dbReference>
<name>Q2RS12_RHORT</name>
<protein>
    <recommendedName>
        <fullName evidence="3">Nitrogen fixation protein</fullName>
    </recommendedName>
</protein>
<dbReference type="InterPro" id="IPR004952">
    <property type="entry name" value="NifX-assoc_nitrogen_fix"/>
</dbReference>
<dbReference type="AlphaFoldDB" id="Q2RS12"/>
<organism evidence="1 2">
    <name type="scientific">Rhodospirillum rubrum (strain ATCC 11170 / ATH 1.1.1 / DSM 467 / LMG 4362 / NCIMB 8255 / S1)</name>
    <dbReference type="NCBI Taxonomy" id="269796"/>
    <lineage>
        <taxon>Bacteria</taxon>
        <taxon>Pseudomonadati</taxon>
        <taxon>Pseudomonadota</taxon>
        <taxon>Alphaproteobacteria</taxon>
        <taxon>Rhodospirillales</taxon>
        <taxon>Rhodospirillaceae</taxon>
        <taxon>Rhodospirillum</taxon>
    </lineage>
</organism>
<dbReference type="STRING" id="269796.Rru_A2283"/>
<dbReference type="PATRIC" id="fig|269796.9.peg.2380"/>
<dbReference type="PIRSF" id="PIRSF005788">
    <property type="entry name" value="NifK"/>
    <property type="match status" value="1"/>
</dbReference>
<accession>Q2RS12</accession>
<dbReference type="eggNOG" id="ENOG502ZBN7">
    <property type="taxonomic scope" value="Bacteria"/>
</dbReference>
<reference evidence="1 2" key="1">
    <citation type="journal article" date="2011" name="Stand. Genomic Sci.">
        <title>Complete genome sequence of Rhodospirillum rubrum type strain (S1).</title>
        <authorList>
            <person name="Munk A.C."/>
            <person name="Copeland A."/>
            <person name="Lucas S."/>
            <person name="Lapidus A."/>
            <person name="Del Rio T.G."/>
            <person name="Barry K."/>
            <person name="Detter J.C."/>
            <person name="Hammon N."/>
            <person name="Israni S."/>
            <person name="Pitluck S."/>
            <person name="Brettin T."/>
            <person name="Bruce D."/>
            <person name="Han C."/>
            <person name="Tapia R."/>
            <person name="Gilna P."/>
            <person name="Schmutz J."/>
            <person name="Larimer F."/>
            <person name="Land M."/>
            <person name="Kyrpides N.C."/>
            <person name="Mavromatis K."/>
            <person name="Richardson P."/>
            <person name="Rohde M."/>
            <person name="Goker M."/>
            <person name="Klenk H.P."/>
            <person name="Zhang Y."/>
            <person name="Roberts G.P."/>
            <person name="Reslewic S."/>
            <person name="Schwartz D.C."/>
        </authorList>
    </citation>
    <scope>NUCLEOTIDE SEQUENCE [LARGE SCALE GENOMIC DNA]</scope>
    <source>
        <strain evidence="2">ATCC 11170 / ATH 1.1.1 / DSM 467 / LMG 4362 / NCIMB 8255 / S1</strain>
    </source>
</reference>
<dbReference type="Gene3D" id="1.10.3100.20">
    <property type="entry name" value="Protein of unknown function DUF269"/>
    <property type="match status" value="1"/>
</dbReference>
<keyword evidence="2" id="KW-1185">Reference proteome</keyword>
<gene>
    <name evidence="1" type="ordered locus">Rru_A2283</name>
</gene>
<dbReference type="EnsemblBacteria" id="ABC23083">
    <property type="protein sequence ID" value="ABC23083"/>
    <property type="gene ID" value="Rru_A2283"/>
</dbReference>
<evidence type="ECO:0000313" key="2">
    <source>
        <dbReference type="Proteomes" id="UP000001929"/>
    </source>
</evidence>
<dbReference type="Pfam" id="PF03270">
    <property type="entry name" value="DUF269"/>
    <property type="match status" value="1"/>
</dbReference>
<dbReference type="EMBL" id="CP000230">
    <property type="protein sequence ID" value="ABC23083.1"/>
    <property type="molecule type" value="Genomic_DNA"/>
</dbReference>
<dbReference type="HOGENOM" id="CLU_141510_0_0_5"/>